<evidence type="ECO:0000256" key="3">
    <source>
        <dbReference type="ARBA" id="ARBA00022089"/>
    </source>
</evidence>
<dbReference type="AlphaFoldDB" id="A0AAJ0GC31"/>
<keyword evidence="6" id="KW-0256">Endoplasmic reticulum</keyword>
<reference evidence="12" key="1">
    <citation type="submission" date="2023-04" db="EMBL/GenBank/DDBJ databases">
        <title>Black Yeasts Isolated from many extreme environments.</title>
        <authorList>
            <person name="Coleine C."/>
            <person name="Stajich J.E."/>
            <person name="Selbmann L."/>
        </authorList>
    </citation>
    <scope>NUCLEOTIDE SEQUENCE</scope>
    <source>
        <strain evidence="12">CCFEE 5312</strain>
    </source>
</reference>
<proteinExistence type="inferred from homology"/>
<keyword evidence="8" id="KW-0472">Membrane</keyword>
<evidence type="ECO:0000256" key="10">
    <source>
        <dbReference type="SAM" id="MobiDB-lite"/>
    </source>
</evidence>
<comment type="similarity">
    <text evidence="2">Belongs to the BIG1 family.</text>
</comment>
<evidence type="ECO:0000313" key="13">
    <source>
        <dbReference type="Proteomes" id="UP001271007"/>
    </source>
</evidence>
<protein>
    <recommendedName>
        <fullName evidence="3">Protein BIG1</fullName>
    </recommendedName>
</protein>
<evidence type="ECO:0000256" key="9">
    <source>
        <dbReference type="ARBA" id="ARBA00023316"/>
    </source>
</evidence>
<evidence type="ECO:0000256" key="1">
    <source>
        <dbReference type="ARBA" id="ARBA00004115"/>
    </source>
</evidence>
<feature type="signal peptide" evidence="11">
    <location>
        <begin position="1"/>
        <end position="18"/>
    </location>
</feature>
<evidence type="ECO:0000313" key="12">
    <source>
        <dbReference type="EMBL" id="KAK3053210.1"/>
    </source>
</evidence>
<comment type="subcellular location">
    <subcellularLocation>
        <location evidence="1">Endoplasmic reticulum membrane</location>
        <topology evidence="1">Single-pass type I membrane protein</topology>
    </subcellularLocation>
</comment>
<dbReference type="GO" id="GO:0071555">
    <property type="term" value="P:cell wall organization"/>
    <property type="evidence" value="ECO:0007669"/>
    <property type="project" value="UniProtKB-KW"/>
</dbReference>
<name>A0AAJ0GC31_9PEZI</name>
<evidence type="ECO:0000256" key="5">
    <source>
        <dbReference type="ARBA" id="ARBA00022729"/>
    </source>
</evidence>
<gene>
    <name evidence="12" type="ORF">LTR09_005836</name>
</gene>
<dbReference type="GO" id="GO:0006078">
    <property type="term" value="P:(1-&gt;6)-beta-D-glucan biosynthetic process"/>
    <property type="evidence" value="ECO:0007669"/>
    <property type="project" value="TreeGrafter"/>
</dbReference>
<accession>A0AAJ0GC31</accession>
<feature type="chain" id="PRO_5042575462" description="Protein BIG1" evidence="11">
    <location>
        <begin position="19"/>
        <end position="260"/>
    </location>
</feature>
<dbReference type="InterPro" id="IPR037654">
    <property type="entry name" value="Big1"/>
</dbReference>
<dbReference type="Proteomes" id="UP001271007">
    <property type="component" value="Unassembled WGS sequence"/>
</dbReference>
<keyword evidence="4" id="KW-0812">Transmembrane</keyword>
<dbReference type="GO" id="GO:0009272">
    <property type="term" value="P:fungal-type cell wall biogenesis"/>
    <property type="evidence" value="ECO:0007669"/>
    <property type="project" value="TreeGrafter"/>
</dbReference>
<keyword evidence="9" id="KW-0961">Cell wall biogenesis/degradation</keyword>
<dbReference type="EMBL" id="JAWDJX010000017">
    <property type="protein sequence ID" value="KAK3053210.1"/>
    <property type="molecule type" value="Genomic_DNA"/>
</dbReference>
<feature type="region of interest" description="Disordered" evidence="10">
    <location>
        <begin position="193"/>
        <end position="216"/>
    </location>
</feature>
<evidence type="ECO:0000256" key="8">
    <source>
        <dbReference type="ARBA" id="ARBA00023136"/>
    </source>
</evidence>
<evidence type="ECO:0000256" key="6">
    <source>
        <dbReference type="ARBA" id="ARBA00022824"/>
    </source>
</evidence>
<dbReference type="PANTHER" id="PTHR28285">
    <property type="entry name" value="PROTEIN BIG1"/>
    <property type="match status" value="1"/>
</dbReference>
<keyword evidence="13" id="KW-1185">Reference proteome</keyword>
<keyword evidence="5 11" id="KW-0732">Signal</keyword>
<sequence length="260" mass="28391">MLLPILTPLLLAATAAHAYKDASPFFLLSSSPLLADAPLKRAQIALASDIENRLIQTLGQCDKKFYYVFSQDGVAANDLKDDGMPKLQKSLSGVDGEGFIGIPDLVADGGLRSGSVQARLEEACSGRGKRVVQSWPEGEDEYQIVEMQLPELPAEKEARSQTLRDTDDAIADTVATVLGGKDASAVLIYLTTPPQPSSHDNHVEMDDAYPSSPHTELKRDFDHHARAQDEDMQAGLPLFERYQFLSPRKSAPKSTVFDSY</sequence>
<evidence type="ECO:0000256" key="7">
    <source>
        <dbReference type="ARBA" id="ARBA00022989"/>
    </source>
</evidence>
<comment type="caution">
    <text evidence="12">The sequence shown here is derived from an EMBL/GenBank/DDBJ whole genome shotgun (WGS) entry which is preliminary data.</text>
</comment>
<dbReference type="PANTHER" id="PTHR28285:SF1">
    <property type="entry name" value="PROTEIN BIG1"/>
    <property type="match status" value="1"/>
</dbReference>
<organism evidence="12 13">
    <name type="scientific">Extremus antarcticus</name>
    <dbReference type="NCBI Taxonomy" id="702011"/>
    <lineage>
        <taxon>Eukaryota</taxon>
        <taxon>Fungi</taxon>
        <taxon>Dikarya</taxon>
        <taxon>Ascomycota</taxon>
        <taxon>Pezizomycotina</taxon>
        <taxon>Dothideomycetes</taxon>
        <taxon>Dothideomycetidae</taxon>
        <taxon>Mycosphaerellales</taxon>
        <taxon>Extremaceae</taxon>
        <taxon>Extremus</taxon>
    </lineage>
</organism>
<evidence type="ECO:0000256" key="2">
    <source>
        <dbReference type="ARBA" id="ARBA00008203"/>
    </source>
</evidence>
<evidence type="ECO:0000256" key="4">
    <source>
        <dbReference type="ARBA" id="ARBA00022692"/>
    </source>
</evidence>
<evidence type="ECO:0000256" key="11">
    <source>
        <dbReference type="SAM" id="SignalP"/>
    </source>
</evidence>
<keyword evidence="7" id="KW-1133">Transmembrane helix</keyword>
<dbReference type="GO" id="GO:0005789">
    <property type="term" value="C:endoplasmic reticulum membrane"/>
    <property type="evidence" value="ECO:0007669"/>
    <property type="project" value="UniProtKB-SubCell"/>
</dbReference>